<sequence>MTGQTIAVCLAPANRKRRALRASLLGLLMGAASTFPYRDAVAQDNGASQSKGAVYKASAGHGVDAAAQENLVISASRRIFKFAKAQHQPDSATRLSAQDILRKGIVSIRQLQTLAPNVTIQSMMGTASTNFWIRGIGFNDYTQNNTSSVLTYVDDVAFPYSTMSNGMLFDLQDVEIDPGPTGTSHGLNDTGGEVNIRTANPTDVWHAGVSEDIASYARNRVQGYVSGPITDKLAFRIAVQNLEGGGYQWSPANHTHLGDANETALRAKLRWRPDEKTEIMLSGHWVQDDSQVVTGRPILNFLASQSLPSLGYQEANWDLRPGFAHLVGRSADMKPSEHNTFWGAEINASRDLDFAVLRSISAFETEREGEYTDQDGTVSATGDQYRNVVANAFSQELRLSSHEQNRLQWQVGMTYTRSRMSQQFFNDFTDYVPLRGYYSETSFRQNQQAFNQYAHLSYRLAHRVTIFGGISHEADDRQLLGMRTVHFGVNDLGFANSGAAANQFSGTLGIQWQALDQLQLYYKMSKGFKPGGFSANNTILQQQLQPFKPESVLSYEVGFKSDPIRDVLRLNGAAFYYDYHGQQAISNYLVPDYGPVGMYVNIPKSYIWGVEFNAELHPLKHLFIRQNLGYERGQYQIFQALNTSATNAYFAAHQSWLGIYTNYAGTDSGIPKLTLSDCLESQKLA</sequence>
<evidence type="ECO:0000256" key="9">
    <source>
        <dbReference type="ARBA" id="ARBA00023136"/>
    </source>
</evidence>
<dbReference type="EMBL" id="QQAW01000001">
    <property type="protein sequence ID" value="RDI40862.1"/>
    <property type="molecule type" value="Genomic_DNA"/>
</dbReference>
<name>A0A370GAJ7_GLULI</name>
<evidence type="ECO:0000256" key="1">
    <source>
        <dbReference type="ARBA" id="ARBA00004571"/>
    </source>
</evidence>
<dbReference type="AlphaFoldDB" id="A0A370GAJ7"/>
<dbReference type="Pfam" id="PF00593">
    <property type="entry name" value="TonB_dep_Rec_b-barrel"/>
    <property type="match status" value="1"/>
</dbReference>
<keyword evidence="8 12" id="KW-0798">TonB box</keyword>
<keyword evidence="3 11" id="KW-1134">Transmembrane beta strand</keyword>
<reference evidence="15 18" key="2">
    <citation type="submission" date="2020-04" db="EMBL/GenBank/DDBJ databases">
        <title>Description of novel Gluconacetobacter.</title>
        <authorList>
            <person name="Sombolestani A."/>
        </authorList>
    </citation>
    <scope>NUCLEOTIDE SEQUENCE [LARGE SCALE GENOMIC DNA]</scope>
    <source>
        <strain evidence="15 18">LMG 1382</strain>
    </source>
</reference>
<keyword evidence="4" id="KW-0410">Iron transport</keyword>
<keyword evidence="10 11" id="KW-0998">Cell outer membrane</keyword>
<evidence type="ECO:0000256" key="6">
    <source>
        <dbReference type="ARBA" id="ARBA00023004"/>
    </source>
</evidence>
<comment type="caution">
    <text evidence="16">The sequence shown here is derived from an EMBL/GenBank/DDBJ whole genome shotgun (WGS) entry which is preliminary data.</text>
</comment>
<dbReference type="Gene3D" id="2.40.170.20">
    <property type="entry name" value="TonB-dependent receptor, beta-barrel domain"/>
    <property type="match status" value="1"/>
</dbReference>
<evidence type="ECO:0000256" key="11">
    <source>
        <dbReference type="PROSITE-ProRule" id="PRU01360"/>
    </source>
</evidence>
<feature type="domain" description="TonB-dependent receptor-like beta-barrel" evidence="13">
    <location>
        <begin position="340"/>
        <end position="646"/>
    </location>
</feature>
<evidence type="ECO:0000313" key="15">
    <source>
        <dbReference type="EMBL" id="MBB2185414.1"/>
    </source>
</evidence>
<dbReference type="PANTHER" id="PTHR32552:SF81">
    <property type="entry name" value="TONB-DEPENDENT OUTER MEMBRANE RECEPTOR"/>
    <property type="match status" value="1"/>
</dbReference>
<evidence type="ECO:0000256" key="4">
    <source>
        <dbReference type="ARBA" id="ARBA00022496"/>
    </source>
</evidence>
<comment type="subcellular location">
    <subcellularLocation>
        <location evidence="1 11">Cell outer membrane</location>
        <topology evidence="1 11">Multi-pass membrane protein</topology>
    </subcellularLocation>
</comment>
<keyword evidence="5 11" id="KW-0812">Transmembrane</keyword>
<evidence type="ECO:0000313" key="18">
    <source>
        <dbReference type="Proteomes" id="UP000562982"/>
    </source>
</evidence>
<dbReference type="EMBL" id="JABEQI010000001">
    <property type="protein sequence ID" value="MBB2185414.1"/>
    <property type="molecule type" value="Genomic_DNA"/>
</dbReference>
<evidence type="ECO:0000256" key="7">
    <source>
        <dbReference type="ARBA" id="ARBA00023065"/>
    </source>
</evidence>
<keyword evidence="9 11" id="KW-0472">Membrane</keyword>
<evidence type="ECO:0000256" key="2">
    <source>
        <dbReference type="ARBA" id="ARBA00022448"/>
    </source>
</evidence>
<keyword evidence="17" id="KW-1185">Reference proteome</keyword>
<keyword evidence="7" id="KW-0406">Ion transport</keyword>
<dbReference type="Proteomes" id="UP000562982">
    <property type="component" value="Unassembled WGS sequence"/>
</dbReference>
<evidence type="ECO:0000313" key="16">
    <source>
        <dbReference type="EMBL" id="RDI40862.1"/>
    </source>
</evidence>
<dbReference type="GO" id="GO:0006826">
    <property type="term" value="P:iron ion transport"/>
    <property type="evidence" value="ECO:0007669"/>
    <property type="project" value="UniProtKB-KW"/>
</dbReference>
<dbReference type="Proteomes" id="UP000254958">
    <property type="component" value="Unassembled WGS sequence"/>
</dbReference>
<dbReference type="PANTHER" id="PTHR32552">
    <property type="entry name" value="FERRICHROME IRON RECEPTOR-RELATED"/>
    <property type="match status" value="1"/>
</dbReference>
<keyword evidence="6" id="KW-0408">Iron</keyword>
<evidence type="ECO:0000259" key="14">
    <source>
        <dbReference type="Pfam" id="PF07715"/>
    </source>
</evidence>
<dbReference type="GO" id="GO:0009279">
    <property type="term" value="C:cell outer membrane"/>
    <property type="evidence" value="ECO:0007669"/>
    <property type="project" value="UniProtKB-SubCell"/>
</dbReference>
<evidence type="ECO:0000256" key="8">
    <source>
        <dbReference type="ARBA" id="ARBA00023077"/>
    </source>
</evidence>
<proteinExistence type="inferred from homology"/>
<feature type="domain" description="TonB-dependent receptor plug" evidence="14">
    <location>
        <begin position="86"/>
        <end position="192"/>
    </location>
</feature>
<dbReference type="InterPro" id="IPR012910">
    <property type="entry name" value="Plug_dom"/>
</dbReference>
<dbReference type="InterPro" id="IPR000531">
    <property type="entry name" value="Beta-barrel_TonB"/>
</dbReference>
<evidence type="ECO:0000259" key="13">
    <source>
        <dbReference type="Pfam" id="PF00593"/>
    </source>
</evidence>
<gene>
    <name evidence="16" type="ORF">C7453_101661</name>
    <name evidence="15" type="ORF">HLH32_03250</name>
</gene>
<dbReference type="InterPro" id="IPR036942">
    <property type="entry name" value="Beta-barrel_TonB_sf"/>
</dbReference>
<dbReference type="SUPFAM" id="SSF56935">
    <property type="entry name" value="Porins"/>
    <property type="match status" value="1"/>
</dbReference>
<organism evidence="16 17">
    <name type="scientific">Gluconacetobacter liquefaciens</name>
    <name type="common">Acetobacter liquefaciens</name>
    <dbReference type="NCBI Taxonomy" id="89584"/>
    <lineage>
        <taxon>Bacteria</taxon>
        <taxon>Pseudomonadati</taxon>
        <taxon>Pseudomonadota</taxon>
        <taxon>Alphaproteobacteria</taxon>
        <taxon>Acetobacterales</taxon>
        <taxon>Acetobacteraceae</taxon>
        <taxon>Gluconacetobacter</taxon>
    </lineage>
</organism>
<dbReference type="Pfam" id="PF07715">
    <property type="entry name" value="Plug"/>
    <property type="match status" value="1"/>
</dbReference>
<dbReference type="InterPro" id="IPR039426">
    <property type="entry name" value="TonB-dep_rcpt-like"/>
</dbReference>
<comment type="similarity">
    <text evidence="11 12">Belongs to the TonB-dependent receptor family.</text>
</comment>
<evidence type="ECO:0000256" key="12">
    <source>
        <dbReference type="RuleBase" id="RU003357"/>
    </source>
</evidence>
<evidence type="ECO:0000256" key="3">
    <source>
        <dbReference type="ARBA" id="ARBA00022452"/>
    </source>
</evidence>
<protein>
    <submittedName>
        <fullName evidence="16">Outer membrane receptor protein involved in Fe transport</fullName>
    </submittedName>
    <submittedName>
        <fullName evidence="15">TonB-dependent receptor</fullName>
    </submittedName>
</protein>
<keyword evidence="16" id="KW-0675">Receptor</keyword>
<evidence type="ECO:0000256" key="5">
    <source>
        <dbReference type="ARBA" id="ARBA00022692"/>
    </source>
</evidence>
<keyword evidence="2 11" id="KW-0813">Transport</keyword>
<evidence type="ECO:0000313" key="17">
    <source>
        <dbReference type="Proteomes" id="UP000254958"/>
    </source>
</evidence>
<dbReference type="RefSeq" id="WP_114725903.1">
    <property type="nucleotide sequence ID" value="NZ_JABEQI010000001.1"/>
</dbReference>
<reference evidence="16 17" key="1">
    <citation type="submission" date="2018-07" db="EMBL/GenBank/DDBJ databases">
        <title>Genomic Encyclopedia of Type Strains, Phase IV (KMG-IV): sequencing the most valuable type-strain genomes for metagenomic binning, comparative biology and taxonomic classification.</title>
        <authorList>
            <person name="Goeker M."/>
        </authorList>
    </citation>
    <scope>NUCLEOTIDE SEQUENCE [LARGE SCALE GENOMIC DNA]</scope>
    <source>
        <strain evidence="16 17">DSM 5603</strain>
    </source>
</reference>
<accession>A0A370GAJ7</accession>
<evidence type="ECO:0000256" key="10">
    <source>
        <dbReference type="ARBA" id="ARBA00023237"/>
    </source>
</evidence>
<dbReference type="PROSITE" id="PS52016">
    <property type="entry name" value="TONB_DEPENDENT_REC_3"/>
    <property type="match status" value="1"/>
</dbReference>